<dbReference type="PANTHER" id="PTHR43309:SF3">
    <property type="entry name" value="5-OXOPROLINASE SUBUNIT C"/>
    <property type="match status" value="1"/>
</dbReference>
<comment type="caution">
    <text evidence="5">The sequence shown here is derived from an EMBL/GenBank/DDBJ whole genome shotgun (WGS) entry which is preliminary data.</text>
</comment>
<evidence type="ECO:0000259" key="4">
    <source>
        <dbReference type="SMART" id="SM00797"/>
    </source>
</evidence>
<evidence type="ECO:0000313" key="5">
    <source>
        <dbReference type="EMBL" id="MFG6429588.1"/>
    </source>
</evidence>
<dbReference type="RefSeq" id="WP_394477159.1">
    <property type="nucleotide sequence ID" value="NZ_JBIGHV010000002.1"/>
</dbReference>
<sequence length="310" mass="33012">MIEIVRAGPLATVQDLGRPGWRDRGLSLCGALDEFALQAGNLLVGNPLGTAGLEFTLGAATLSFHADACIAVTGTDAEASLDGRPLRPWWRQRVRAGQTLKLAAPRERMRSYVAIAGGLDLPLALGSLSTDLKGGCGGLDGRALRDGDRLPLMPLPALPARAVGMRPPAWTPTVRVLPGPEHDDFTAAAREAFCASDWTVTPQSNRMGYRLAGPALERERGEELASHGVLPGVVQVPPSGQPIVLLADAQTTGGYPKIAVVIRADLWKLGQLRLGARLRFLPCTPAEALAALREQRLLLEQMRMALCMST</sequence>
<keyword evidence="1" id="KW-0547">Nucleotide-binding</keyword>
<dbReference type="Proteomes" id="UP001606210">
    <property type="component" value="Unassembled WGS sequence"/>
</dbReference>
<keyword evidence="3" id="KW-0067">ATP-binding</keyword>
<dbReference type="EMBL" id="JBIGHV010000002">
    <property type="protein sequence ID" value="MFG6429588.1"/>
    <property type="molecule type" value="Genomic_DNA"/>
</dbReference>
<dbReference type="InterPro" id="IPR029000">
    <property type="entry name" value="Cyclophilin-like_dom_sf"/>
</dbReference>
<dbReference type="InterPro" id="IPR003778">
    <property type="entry name" value="CT_A_B"/>
</dbReference>
<evidence type="ECO:0000256" key="1">
    <source>
        <dbReference type="ARBA" id="ARBA00022741"/>
    </source>
</evidence>
<keyword evidence="2" id="KW-0378">Hydrolase</keyword>
<evidence type="ECO:0000256" key="3">
    <source>
        <dbReference type="ARBA" id="ARBA00022840"/>
    </source>
</evidence>
<reference evidence="5 6" key="1">
    <citation type="submission" date="2024-08" db="EMBL/GenBank/DDBJ databases">
        <authorList>
            <person name="Lu H."/>
        </authorList>
    </citation>
    <scope>NUCLEOTIDE SEQUENCE [LARGE SCALE GENOMIC DNA]</scope>
    <source>
        <strain evidence="5 6">LYH14W</strain>
    </source>
</reference>
<dbReference type="Gene3D" id="2.40.100.10">
    <property type="entry name" value="Cyclophilin-like"/>
    <property type="match status" value="1"/>
</dbReference>
<dbReference type="InterPro" id="IPR052708">
    <property type="entry name" value="PxpC"/>
</dbReference>
<keyword evidence="6" id="KW-1185">Reference proteome</keyword>
<dbReference type="Pfam" id="PF02626">
    <property type="entry name" value="CT_A_B"/>
    <property type="match status" value="1"/>
</dbReference>
<gene>
    <name evidence="5" type="ORF">ACG00Y_06680</name>
</gene>
<dbReference type="SMART" id="SM00797">
    <property type="entry name" value="AHS2"/>
    <property type="match status" value="1"/>
</dbReference>
<feature type="domain" description="Carboxyltransferase" evidence="4">
    <location>
        <begin position="23"/>
        <end position="298"/>
    </location>
</feature>
<dbReference type="PANTHER" id="PTHR43309">
    <property type="entry name" value="5-OXOPROLINASE SUBUNIT C"/>
    <property type="match status" value="1"/>
</dbReference>
<accession>A0ABW7EYY3</accession>
<protein>
    <submittedName>
        <fullName evidence="5">Biotin-dependent carboxyltransferase family protein</fullName>
    </submittedName>
</protein>
<evidence type="ECO:0000313" key="6">
    <source>
        <dbReference type="Proteomes" id="UP001606210"/>
    </source>
</evidence>
<dbReference type="SUPFAM" id="SSF50891">
    <property type="entry name" value="Cyclophilin-like"/>
    <property type="match status" value="1"/>
</dbReference>
<evidence type="ECO:0000256" key="2">
    <source>
        <dbReference type="ARBA" id="ARBA00022801"/>
    </source>
</evidence>
<organism evidence="5 6">
    <name type="scientific">Pelomonas parva</name>
    <dbReference type="NCBI Taxonomy" id="3299032"/>
    <lineage>
        <taxon>Bacteria</taxon>
        <taxon>Pseudomonadati</taxon>
        <taxon>Pseudomonadota</taxon>
        <taxon>Betaproteobacteria</taxon>
        <taxon>Burkholderiales</taxon>
        <taxon>Sphaerotilaceae</taxon>
        <taxon>Roseateles</taxon>
    </lineage>
</organism>
<dbReference type="NCBIfam" id="TIGR00724">
    <property type="entry name" value="urea_amlyse_rel"/>
    <property type="match status" value="1"/>
</dbReference>
<proteinExistence type="predicted"/>
<name>A0ABW7EYY3_9BURK</name>